<name>A0ACC1XGK4_MELAZ</name>
<organism evidence="1 2">
    <name type="scientific">Melia azedarach</name>
    <name type="common">Chinaberry tree</name>
    <dbReference type="NCBI Taxonomy" id="155640"/>
    <lineage>
        <taxon>Eukaryota</taxon>
        <taxon>Viridiplantae</taxon>
        <taxon>Streptophyta</taxon>
        <taxon>Embryophyta</taxon>
        <taxon>Tracheophyta</taxon>
        <taxon>Spermatophyta</taxon>
        <taxon>Magnoliopsida</taxon>
        <taxon>eudicotyledons</taxon>
        <taxon>Gunneridae</taxon>
        <taxon>Pentapetalae</taxon>
        <taxon>rosids</taxon>
        <taxon>malvids</taxon>
        <taxon>Sapindales</taxon>
        <taxon>Meliaceae</taxon>
        <taxon>Melia</taxon>
    </lineage>
</organism>
<gene>
    <name evidence="1" type="ORF">OWV82_016458</name>
</gene>
<evidence type="ECO:0000313" key="2">
    <source>
        <dbReference type="Proteomes" id="UP001164539"/>
    </source>
</evidence>
<dbReference type="EMBL" id="CM051402">
    <property type="protein sequence ID" value="KAJ4710251.1"/>
    <property type="molecule type" value="Genomic_DNA"/>
</dbReference>
<sequence length="141" mass="16313">MCHDLLSFSFWLARIRYACAFHTSGVFKICLLALLVLAHPVNTSDELTFPFADEQKAHKLIKVVWTNDTFPRAIKTFYEAGTCPDLAKKAWQFFLVLLEKRASMMQKYHKNNYLVGPTTYDPVHFAEKLEHVGHSFHYACL</sequence>
<comment type="caution">
    <text evidence="1">The sequence shown here is derived from an EMBL/GenBank/DDBJ whole genome shotgun (WGS) entry which is preliminary data.</text>
</comment>
<accession>A0ACC1XGK4</accession>
<protein>
    <submittedName>
        <fullName evidence="1">E3 ubiquitin-protein ligase UPL2-like</fullName>
    </submittedName>
</protein>
<proteinExistence type="predicted"/>
<dbReference type="Proteomes" id="UP001164539">
    <property type="component" value="Chromosome 9"/>
</dbReference>
<reference evidence="1 2" key="1">
    <citation type="journal article" date="2023" name="Science">
        <title>Complex scaffold remodeling in plant triterpene biosynthesis.</title>
        <authorList>
            <person name="De La Pena R."/>
            <person name="Hodgson H."/>
            <person name="Liu J.C."/>
            <person name="Stephenson M.J."/>
            <person name="Martin A.C."/>
            <person name="Owen C."/>
            <person name="Harkess A."/>
            <person name="Leebens-Mack J."/>
            <person name="Jimenez L.E."/>
            <person name="Osbourn A."/>
            <person name="Sattely E.S."/>
        </authorList>
    </citation>
    <scope>NUCLEOTIDE SEQUENCE [LARGE SCALE GENOMIC DNA]</scope>
    <source>
        <strain evidence="2">cv. JPN11</strain>
        <tissue evidence="1">Leaf</tissue>
    </source>
</reference>
<evidence type="ECO:0000313" key="1">
    <source>
        <dbReference type="EMBL" id="KAJ4710251.1"/>
    </source>
</evidence>
<keyword evidence="2" id="KW-1185">Reference proteome</keyword>